<dbReference type="InterPro" id="IPR013691">
    <property type="entry name" value="MeTrfase_14"/>
</dbReference>
<feature type="domain" description="C-methyltransferase" evidence="1">
    <location>
        <begin position="275"/>
        <end position="380"/>
    </location>
</feature>
<keyword evidence="3" id="KW-1185">Reference proteome</keyword>
<accession>A7NNK4</accession>
<dbReference type="Pfam" id="PF08484">
    <property type="entry name" value="Methyltransf_14"/>
    <property type="match status" value="1"/>
</dbReference>
<gene>
    <name evidence="2" type="ordered locus">Rcas_3091</name>
</gene>
<dbReference type="eggNOG" id="COG2230">
    <property type="taxonomic scope" value="Bacteria"/>
</dbReference>
<name>A7NNK4_ROSCS</name>
<evidence type="ECO:0000259" key="1">
    <source>
        <dbReference type="Pfam" id="PF08484"/>
    </source>
</evidence>
<dbReference type="HOGENOM" id="CLU_050039_1_0_0"/>
<dbReference type="STRING" id="383372.Rcas_3091"/>
<keyword evidence="2" id="KW-0489">Methyltransferase</keyword>
<sequence>MQSIMCPACGSAGMDVFYELERVPAHSVLLLATREEAVNYPRGDIRLGFCRSCGFISNTAFDPSLHEYSERYEETQGYSPTFNAFARRLAEYLVERYDLRGKDILEIGCGKGEFITLLCELGENRGVGIDPAYVAERSLAHPADRVTFITDFYSEQYAHLRADFVVCKMTLEHIHHTAAFVGMVRRALADQPQTTVFFQIPDTTRVLEEIGFWDIYYEHCSYFTPGSLARLFRRCGFDVIDLWRDYGDQYLMIEAQPGSGMGRAFPALEHDLERTAADVETFRREAPQVLQRWREYLAQQHAAGRRVVLWGSGSKGVAFLTTLGIEREITYTVDINPNKHGTFMAGTGQQIVGPAFLRDYQPDVVIVMNPIYRDEIQRDLTTLGVTADVLSVEMFGRAASALVGCA</sequence>
<dbReference type="OrthoDB" id="9782855at2"/>
<dbReference type="PANTHER" id="PTHR43861">
    <property type="entry name" value="TRANS-ACONITATE 2-METHYLTRANSFERASE-RELATED"/>
    <property type="match status" value="1"/>
</dbReference>
<dbReference type="KEGG" id="rca:Rcas_3091"/>
<organism evidence="2 3">
    <name type="scientific">Roseiflexus castenholzii (strain DSM 13941 / HLO8)</name>
    <dbReference type="NCBI Taxonomy" id="383372"/>
    <lineage>
        <taxon>Bacteria</taxon>
        <taxon>Bacillati</taxon>
        <taxon>Chloroflexota</taxon>
        <taxon>Chloroflexia</taxon>
        <taxon>Chloroflexales</taxon>
        <taxon>Roseiflexineae</taxon>
        <taxon>Roseiflexaceae</taxon>
        <taxon>Roseiflexus</taxon>
    </lineage>
</organism>
<dbReference type="Proteomes" id="UP000000263">
    <property type="component" value="Chromosome"/>
</dbReference>
<keyword evidence="2" id="KW-0808">Transferase</keyword>
<dbReference type="GO" id="GO:0032259">
    <property type="term" value="P:methylation"/>
    <property type="evidence" value="ECO:0007669"/>
    <property type="project" value="UniProtKB-KW"/>
</dbReference>
<dbReference type="Pfam" id="PF13489">
    <property type="entry name" value="Methyltransf_23"/>
    <property type="match status" value="1"/>
</dbReference>
<dbReference type="SUPFAM" id="SSF53335">
    <property type="entry name" value="S-adenosyl-L-methionine-dependent methyltransferases"/>
    <property type="match status" value="1"/>
</dbReference>
<dbReference type="InterPro" id="IPR029063">
    <property type="entry name" value="SAM-dependent_MTases_sf"/>
</dbReference>
<evidence type="ECO:0000313" key="3">
    <source>
        <dbReference type="Proteomes" id="UP000000263"/>
    </source>
</evidence>
<dbReference type="RefSeq" id="WP_012121569.1">
    <property type="nucleotide sequence ID" value="NC_009767.1"/>
</dbReference>
<dbReference type="Gene3D" id="3.40.50.720">
    <property type="entry name" value="NAD(P)-binding Rossmann-like Domain"/>
    <property type="match status" value="1"/>
</dbReference>
<dbReference type="GO" id="GO:0008168">
    <property type="term" value="F:methyltransferase activity"/>
    <property type="evidence" value="ECO:0007669"/>
    <property type="project" value="UniProtKB-KW"/>
</dbReference>
<dbReference type="CDD" id="cd02440">
    <property type="entry name" value="AdoMet_MTases"/>
    <property type="match status" value="1"/>
</dbReference>
<protein>
    <submittedName>
        <fullName evidence="2">C-methyltransferase</fullName>
    </submittedName>
</protein>
<dbReference type="AlphaFoldDB" id="A7NNK4"/>
<dbReference type="EMBL" id="CP000804">
    <property type="protein sequence ID" value="ABU59145.1"/>
    <property type="molecule type" value="Genomic_DNA"/>
</dbReference>
<dbReference type="Gene3D" id="3.40.50.150">
    <property type="entry name" value="Vaccinia Virus protein VP39"/>
    <property type="match status" value="1"/>
</dbReference>
<proteinExistence type="predicted"/>
<evidence type="ECO:0000313" key="2">
    <source>
        <dbReference type="EMBL" id="ABU59145.1"/>
    </source>
</evidence>
<reference evidence="2 3" key="1">
    <citation type="submission" date="2007-08" db="EMBL/GenBank/DDBJ databases">
        <title>Complete sequence of Roseiflexus castenholzii DSM 13941.</title>
        <authorList>
            <consortium name="US DOE Joint Genome Institute"/>
            <person name="Copeland A."/>
            <person name="Lucas S."/>
            <person name="Lapidus A."/>
            <person name="Barry K."/>
            <person name="Glavina del Rio T."/>
            <person name="Dalin E."/>
            <person name="Tice H."/>
            <person name="Pitluck S."/>
            <person name="Thompson L.S."/>
            <person name="Brettin T."/>
            <person name="Bruce D."/>
            <person name="Detter J.C."/>
            <person name="Han C."/>
            <person name="Tapia R."/>
            <person name="Schmutz J."/>
            <person name="Larimer F."/>
            <person name="Land M."/>
            <person name="Hauser L."/>
            <person name="Kyrpides N."/>
            <person name="Mikhailova N."/>
            <person name="Bryant D.A."/>
            <person name="Hanada S."/>
            <person name="Tsukatani Y."/>
            <person name="Richardson P."/>
        </authorList>
    </citation>
    <scope>NUCLEOTIDE SEQUENCE [LARGE SCALE GENOMIC DNA]</scope>
    <source>
        <strain evidence="3">DSM 13941 / HLO8</strain>
    </source>
</reference>